<feature type="domain" description="Amine oxidase" evidence="3">
    <location>
        <begin position="39"/>
        <end position="485"/>
    </location>
</feature>
<sequence length="489" mass="55809">MKKRAYQELNYPEDMIKLLREGLQPKSRPKKVVIAGAGMAGLTAALLLRKAGHEVTILEGNDRIGGRVFTLRQPFHQGNYIDLGAMRIPDNHALVFEYIRRFRLPVAKFVNTSPHDLLFANGRIVTRKEYEENPDLLNFPVEDWEKGKTATELLLSAVQPFLELYSRSNEEQQEELRETFARYSMGDFLKNNPLGQPLSVNAIRKISVLLGIEGFPEFSFVDILTDIIYPIFSKTTEFYQIPGGNDQLPRAFLPELGDRIYLNQEVTKIIQKDNEILFQTKDKVTGESHYFRGDFGITTIPFTAFQFVKVEPNDSISFEKWSVIKELPNIPSVKIALEFKSRFWEQQQLGNIISDTPIRFSYVPSWDIGSPGPAVLLASYSWGHNALLWNSRPKEEHIQLALDGLAEVYGPQVYNEFIQGVTFNWSQNPFSSGCFTLFTPNQEVNYADIIPLPEQRLHFAGEHTSSFHGWIEGAIESGIRAAFEVHNRE</sequence>
<dbReference type="Gene3D" id="1.10.405.10">
    <property type="entry name" value="Guanine Nucleotide Dissociation Inhibitor, domain 1"/>
    <property type="match status" value="1"/>
</dbReference>
<comment type="cofactor">
    <cofactor evidence="1">
        <name>FAD</name>
        <dbReference type="ChEBI" id="CHEBI:57692"/>
    </cofactor>
</comment>
<dbReference type="PANTHER" id="PTHR10742:SF342">
    <property type="entry name" value="AMINE OXIDASE"/>
    <property type="match status" value="1"/>
</dbReference>
<evidence type="ECO:0000259" key="3">
    <source>
        <dbReference type="Pfam" id="PF01593"/>
    </source>
</evidence>
<evidence type="ECO:0000313" key="4">
    <source>
        <dbReference type="EMBL" id="GGD00237.1"/>
    </source>
</evidence>
<keyword evidence="2" id="KW-0560">Oxidoreductase</keyword>
<name>A0ABQ1PP06_9BACI</name>
<reference evidence="5" key="1">
    <citation type="journal article" date="2019" name="Int. J. Syst. Evol. Microbiol.">
        <title>The Global Catalogue of Microorganisms (GCM) 10K type strain sequencing project: providing services to taxonomists for standard genome sequencing and annotation.</title>
        <authorList>
            <consortium name="The Broad Institute Genomics Platform"/>
            <consortium name="The Broad Institute Genome Sequencing Center for Infectious Disease"/>
            <person name="Wu L."/>
            <person name="Ma J."/>
        </authorList>
    </citation>
    <scope>NUCLEOTIDE SEQUENCE [LARGE SCALE GENOMIC DNA]</scope>
    <source>
        <strain evidence="5">CCM 7282</strain>
    </source>
</reference>
<proteinExistence type="predicted"/>
<dbReference type="Pfam" id="PF01593">
    <property type="entry name" value="Amino_oxidase"/>
    <property type="match status" value="1"/>
</dbReference>
<accession>A0ABQ1PP06</accession>
<dbReference type="SUPFAM" id="SSF51905">
    <property type="entry name" value="FAD/NAD(P)-binding domain"/>
    <property type="match status" value="1"/>
</dbReference>
<dbReference type="PANTHER" id="PTHR10742">
    <property type="entry name" value="FLAVIN MONOAMINE OXIDASE"/>
    <property type="match status" value="1"/>
</dbReference>
<organism evidence="4 5">
    <name type="scientific">Thalassobacillus devorans</name>
    <dbReference type="NCBI Taxonomy" id="279813"/>
    <lineage>
        <taxon>Bacteria</taxon>
        <taxon>Bacillati</taxon>
        <taxon>Bacillota</taxon>
        <taxon>Bacilli</taxon>
        <taxon>Bacillales</taxon>
        <taxon>Bacillaceae</taxon>
        <taxon>Thalassobacillus</taxon>
    </lineage>
</organism>
<protein>
    <submittedName>
        <fullName evidence="4">Amine oxidase</fullName>
    </submittedName>
</protein>
<comment type="caution">
    <text evidence="4">The sequence shown here is derived from an EMBL/GenBank/DDBJ whole genome shotgun (WGS) entry which is preliminary data.</text>
</comment>
<dbReference type="Gene3D" id="3.50.50.60">
    <property type="entry name" value="FAD/NAD(P)-binding domain"/>
    <property type="match status" value="1"/>
</dbReference>
<dbReference type="InterPro" id="IPR002937">
    <property type="entry name" value="Amino_oxidase"/>
</dbReference>
<dbReference type="Gene3D" id="3.90.660.10">
    <property type="match status" value="1"/>
</dbReference>
<dbReference type="Proteomes" id="UP000619534">
    <property type="component" value="Unassembled WGS sequence"/>
</dbReference>
<evidence type="ECO:0000313" key="5">
    <source>
        <dbReference type="Proteomes" id="UP000619534"/>
    </source>
</evidence>
<dbReference type="InterPro" id="IPR001613">
    <property type="entry name" value="Flavin_amine_oxidase"/>
</dbReference>
<gene>
    <name evidence="4" type="ORF">GCM10007216_33730</name>
</gene>
<dbReference type="EMBL" id="BMCJ01000007">
    <property type="protein sequence ID" value="GGD00237.1"/>
    <property type="molecule type" value="Genomic_DNA"/>
</dbReference>
<dbReference type="InterPro" id="IPR050281">
    <property type="entry name" value="Flavin_monoamine_oxidase"/>
</dbReference>
<dbReference type="InterPro" id="IPR036188">
    <property type="entry name" value="FAD/NAD-bd_sf"/>
</dbReference>
<evidence type="ECO:0000256" key="2">
    <source>
        <dbReference type="ARBA" id="ARBA00023002"/>
    </source>
</evidence>
<dbReference type="SUPFAM" id="SSF54373">
    <property type="entry name" value="FAD-linked reductases, C-terminal domain"/>
    <property type="match status" value="1"/>
</dbReference>
<dbReference type="PRINTS" id="PR00757">
    <property type="entry name" value="AMINEOXDASEF"/>
</dbReference>
<dbReference type="RefSeq" id="WP_062438642.1">
    <property type="nucleotide sequence ID" value="NZ_BMCJ01000007.1"/>
</dbReference>
<keyword evidence="5" id="KW-1185">Reference proteome</keyword>
<evidence type="ECO:0000256" key="1">
    <source>
        <dbReference type="ARBA" id="ARBA00001974"/>
    </source>
</evidence>